<dbReference type="FunFam" id="1.20.1560.10:FF:000102">
    <property type="entry name" value="ABC multidrug transporter Mdr1"/>
    <property type="match status" value="1"/>
</dbReference>
<comment type="similarity">
    <text evidence="2">Belongs to the ABC transporter superfamily. ABCB family. Multidrug resistance exporter (TC 3.A.1.201) subfamily.</text>
</comment>
<dbReference type="AlphaFoldDB" id="A0A4Q1BPS7"/>
<sequence>MPKLKADKEVRDPEEKKEPDVPASVGLLDLFRFSTPVEKVLMIVGLILSAACGAAQPLMTLIFGRLTSSFTSYAIALNQVAQYGNTPETAAAIEASQHRLRTDSGRDALYLLAMGLGTFICTWVFMFIWNYTGELSTKRLREEYVRAVLRQEIAYFDDVGAGEVSTRIQTDCDLVQDGSSERVALVVQYLSTFITGYVLAIVRSWRLALALASILIVLMASGTYMMMVMTKYSTISLEAIAKAGSLAEEIIGSIRTVHAFSTGSTLRQRFDGHIQSSRRAGRSDALVESAGVGVMIFSIWSAYALAFFYGGILVVQGRANSGIVVTVIMSILIGSFSMANMTSEMMAVSKAQGAAAKLYATIDRKPAIDSSDTSGLRPNHIDGTISFEGVNFHYPSRPDVPILKDFSMTFQAGHKIALVGSSGSGKSTVVSLIERFYDTVEGVIRLDGHDLKTLNLKWLRRQIGLVQQEPTLFATSVRDNVEHGLIGSQWEDSSQEEKRKLVERACRDANAHDFIVKLPNGYETIVGERGKLLSGGQKQRVAIARAIISNPRILLFDEATSALDTQSEGIVEDALDKAARGRTTITVAHRLSTIKDADLIIVMGDGQILEQGTHDTLLQDAFGPYAQLVATQNLNKANDDQDPGKKMKHLNIIDSPSSSDLGNPYYPFQPEMSGTEDTLEGEKQGMIRRLDDVGQRVIPARKLYHRLFRINSEDRWIYLLATFGRYYFITSLLAGLSIYLQIMGFSWTGANLKAKLQSRLFTAVVQHDVAWFDEEQNSTGAVTSDITGLPQRIEGLFGTTLGSIVQTIATVISGCVIGLAYGPLLALIGIACIPLLLAEGYISLKIVVLKDAKIQKLHAPASHLAAEAAGNIRTIASLTREDEVNEMYSKSLEGPRNVAIRSSIPSQALYAASKGISFLIISLVFYVGALWIISNRYSTAEFFTVLMAVIFASIQSANIFTFVTDATKANGAAKKTFQLLDEVPAIDTLLGQGIHLDETKPNGYIRLEGVHFRYPSRPEIQVLWDLTLDIPQGSYVAIVGPSGCGKSTIIQLLERFYDPLVGRITMDGVDIRRLSILDYRAQMSLVSQEPTLYSGSIRFNILLGANKPIDQVSEEELVSACKDANIYDFIMSLPDGFDTEVGRSGSQLSGGQKQRIAIARALVRNPKILLLDEATSALDSQSERVVQEALDRAAKGRTTIAIAHRLSTIQKADIIYCLAGGQVVEKGTHDELLARRGTYYELVQLQNLSRR</sequence>
<dbReference type="InterPro" id="IPR039421">
    <property type="entry name" value="Type_1_exporter"/>
</dbReference>
<dbReference type="VEuPathDB" id="FungiDB:TREMEDRAFT_39463"/>
<feature type="region of interest" description="Disordered" evidence="8">
    <location>
        <begin position="1"/>
        <end position="20"/>
    </location>
</feature>
<gene>
    <name evidence="12" type="ORF">M231_02897</name>
</gene>
<dbReference type="SUPFAM" id="SSF90123">
    <property type="entry name" value="ABC transporter transmembrane region"/>
    <property type="match status" value="2"/>
</dbReference>
<dbReference type="FunFam" id="3.40.50.300:FF:000913">
    <property type="entry name" value="ABC multidrug transporter SitT"/>
    <property type="match status" value="1"/>
</dbReference>
<evidence type="ECO:0000313" key="12">
    <source>
        <dbReference type="EMBL" id="RXK39840.1"/>
    </source>
</evidence>
<feature type="domain" description="ABC transmembrane type-1" evidence="11">
    <location>
        <begin position="726"/>
        <end position="968"/>
    </location>
</feature>
<evidence type="ECO:0000256" key="2">
    <source>
        <dbReference type="ARBA" id="ARBA00007577"/>
    </source>
</evidence>
<dbReference type="SUPFAM" id="SSF52540">
    <property type="entry name" value="P-loop containing nucleoside triphosphate hydrolases"/>
    <property type="match status" value="2"/>
</dbReference>
<keyword evidence="4" id="KW-0547">Nucleotide-binding</keyword>
<feature type="transmembrane region" description="Helical" evidence="9">
    <location>
        <begin position="285"/>
        <end position="309"/>
    </location>
</feature>
<keyword evidence="7 9" id="KW-0472">Membrane</keyword>
<keyword evidence="6 9" id="KW-1133">Transmembrane helix</keyword>
<dbReference type="Gene3D" id="1.20.1560.10">
    <property type="entry name" value="ABC transporter type 1, transmembrane domain"/>
    <property type="match status" value="1"/>
</dbReference>
<dbReference type="PROSITE" id="PS50929">
    <property type="entry name" value="ABC_TM1F"/>
    <property type="match status" value="2"/>
</dbReference>
<dbReference type="CDD" id="cd18577">
    <property type="entry name" value="ABC_6TM_Pgp_ABCB1_D1_like"/>
    <property type="match status" value="1"/>
</dbReference>
<dbReference type="SMART" id="SM00382">
    <property type="entry name" value="AAA"/>
    <property type="match status" value="2"/>
</dbReference>
<evidence type="ECO:0000256" key="9">
    <source>
        <dbReference type="SAM" id="Phobius"/>
    </source>
</evidence>
<comment type="subcellular location">
    <subcellularLocation>
        <location evidence="1">Membrane</location>
        <topology evidence="1">Multi-pass membrane protein</topology>
    </subcellularLocation>
</comment>
<dbReference type="CDD" id="cd18578">
    <property type="entry name" value="ABC_6TM_Pgp_ABCB1_D2_like"/>
    <property type="match status" value="1"/>
</dbReference>
<feature type="transmembrane region" description="Helical" evidence="9">
    <location>
        <begin position="940"/>
        <end position="963"/>
    </location>
</feature>
<evidence type="ECO:0000256" key="7">
    <source>
        <dbReference type="ARBA" id="ARBA00023136"/>
    </source>
</evidence>
<dbReference type="GO" id="GO:0016887">
    <property type="term" value="F:ATP hydrolysis activity"/>
    <property type="evidence" value="ECO:0007669"/>
    <property type="project" value="InterPro"/>
</dbReference>
<dbReference type="GO" id="GO:0090374">
    <property type="term" value="P:oligopeptide export from mitochondrion"/>
    <property type="evidence" value="ECO:0007669"/>
    <property type="project" value="TreeGrafter"/>
</dbReference>
<evidence type="ECO:0000256" key="8">
    <source>
        <dbReference type="SAM" id="MobiDB-lite"/>
    </source>
</evidence>
<dbReference type="InParanoid" id="A0A4Q1BPS7"/>
<reference evidence="12 13" key="1">
    <citation type="submission" date="2016-06" db="EMBL/GenBank/DDBJ databases">
        <title>Evolution of pathogenesis and genome organization in the Tremellales.</title>
        <authorList>
            <person name="Cuomo C."/>
            <person name="Litvintseva A."/>
            <person name="Heitman J."/>
            <person name="Chen Y."/>
            <person name="Sun S."/>
            <person name="Springer D."/>
            <person name="Dromer F."/>
            <person name="Young S."/>
            <person name="Zeng Q."/>
            <person name="Chapman S."/>
            <person name="Gujja S."/>
            <person name="Saif S."/>
            <person name="Birren B."/>
        </authorList>
    </citation>
    <scope>NUCLEOTIDE SEQUENCE [LARGE SCALE GENOMIC DNA]</scope>
    <source>
        <strain evidence="12 13">ATCC 28783</strain>
    </source>
</reference>
<comment type="caution">
    <text evidence="12">The sequence shown here is derived from an EMBL/GenBank/DDBJ whole genome shotgun (WGS) entry which is preliminary data.</text>
</comment>
<keyword evidence="13" id="KW-1185">Reference proteome</keyword>
<feature type="transmembrane region" description="Helical" evidence="9">
    <location>
        <begin position="108"/>
        <end position="131"/>
    </location>
</feature>
<dbReference type="PANTHER" id="PTHR43394:SF27">
    <property type="entry name" value="ATP-DEPENDENT TRANSLOCASE ABCB1-LIKE"/>
    <property type="match status" value="1"/>
</dbReference>
<proteinExistence type="inferred from homology"/>
<keyword evidence="5 12" id="KW-0067">ATP-binding</keyword>
<feature type="transmembrane region" description="Helical" evidence="9">
    <location>
        <begin position="804"/>
        <end position="837"/>
    </location>
</feature>
<dbReference type="Pfam" id="PF00664">
    <property type="entry name" value="ABC_membrane"/>
    <property type="match status" value="2"/>
</dbReference>
<evidence type="ECO:0000259" key="11">
    <source>
        <dbReference type="PROSITE" id="PS50929"/>
    </source>
</evidence>
<feature type="transmembrane region" description="Helical" evidence="9">
    <location>
        <begin position="916"/>
        <end position="934"/>
    </location>
</feature>
<dbReference type="FunCoup" id="A0A4Q1BPS7">
    <property type="interactions" value="13"/>
</dbReference>
<dbReference type="InterPro" id="IPR017871">
    <property type="entry name" value="ABC_transporter-like_CS"/>
</dbReference>
<evidence type="ECO:0000256" key="5">
    <source>
        <dbReference type="ARBA" id="ARBA00022840"/>
    </source>
</evidence>
<keyword evidence="3 9" id="KW-0812">Transmembrane</keyword>
<dbReference type="GO" id="GO:0005524">
    <property type="term" value="F:ATP binding"/>
    <property type="evidence" value="ECO:0007669"/>
    <property type="project" value="UniProtKB-KW"/>
</dbReference>
<evidence type="ECO:0000259" key="10">
    <source>
        <dbReference type="PROSITE" id="PS50893"/>
    </source>
</evidence>
<evidence type="ECO:0000313" key="13">
    <source>
        <dbReference type="Proteomes" id="UP000289152"/>
    </source>
</evidence>
<dbReference type="Proteomes" id="UP000289152">
    <property type="component" value="Unassembled WGS sequence"/>
</dbReference>
<feature type="transmembrane region" description="Helical" evidence="9">
    <location>
        <begin position="208"/>
        <end position="227"/>
    </location>
</feature>
<organism evidence="12 13">
    <name type="scientific">Tremella mesenterica</name>
    <name type="common">Jelly fungus</name>
    <dbReference type="NCBI Taxonomy" id="5217"/>
    <lineage>
        <taxon>Eukaryota</taxon>
        <taxon>Fungi</taxon>
        <taxon>Dikarya</taxon>
        <taxon>Basidiomycota</taxon>
        <taxon>Agaricomycotina</taxon>
        <taxon>Tremellomycetes</taxon>
        <taxon>Tremellales</taxon>
        <taxon>Tremellaceae</taxon>
        <taxon>Tremella</taxon>
    </lineage>
</organism>
<name>A0A4Q1BPS7_TREME</name>
<dbReference type="GO" id="GO:0015421">
    <property type="term" value="F:ABC-type oligopeptide transporter activity"/>
    <property type="evidence" value="ECO:0007669"/>
    <property type="project" value="TreeGrafter"/>
</dbReference>
<evidence type="ECO:0000256" key="1">
    <source>
        <dbReference type="ARBA" id="ARBA00004141"/>
    </source>
</evidence>
<dbReference type="FunFam" id="3.40.50.300:FF:000251">
    <property type="entry name" value="ABC transporter B family member 19"/>
    <property type="match status" value="1"/>
</dbReference>
<dbReference type="InterPro" id="IPR011527">
    <property type="entry name" value="ABC1_TM_dom"/>
</dbReference>
<feature type="transmembrane region" description="Helical" evidence="9">
    <location>
        <begin position="321"/>
        <end position="341"/>
    </location>
</feature>
<dbReference type="PROSITE" id="PS00211">
    <property type="entry name" value="ABC_TRANSPORTER_1"/>
    <property type="match status" value="2"/>
</dbReference>
<dbReference type="InterPro" id="IPR036640">
    <property type="entry name" value="ABC1_TM_sf"/>
</dbReference>
<evidence type="ECO:0000256" key="6">
    <source>
        <dbReference type="ARBA" id="ARBA00022989"/>
    </source>
</evidence>
<dbReference type="Gene3D" id="3.40.50.300">
    <property type="entry name" value="P-loop containing nucleotide triphosphate hydrolases"/>
    <property type="match status" value="2"/>
</dbReference>
<feature type="transmembrane region" description="Helical" evidence="9">
    <location>
        <begin position="40"/>
        <end position="63"/>
    </location>
</feature>
<dbReference type="InterPro" id="IPR003439">
    <property type="entry name" value="ABC_transporter-like_ATP-bd"/>
</dbReference>
<feature type="transmembrane region" description="Helical" evidence="9">
    <location>
        <begin position="716"/>
        <end position="742"/>
    </location>
</feature>
<evidence type="ECO:0000256" key="3">
    <source>
        <dbReference type="ARBA" id="ARBA00022692"/>
    </source>
</evidence>
<dbReference type="Pfam" id="PF00005">
    <property type="entry name" value="ABC_tran"/>
    <property type="match status" value="2"/>
</dbReference>
<feature type="transmembrane region" description="Helical" evidence="9">
    <location>
        <begin position="183"/>
        <end position="202"/>
    </location>
</feature>
<dbReference type="CDD" id="cd03249">
    <property type="entry name" value="ABC_MTABC3_MDL1_MDL2"/>
    <property type="match status" value="2"/>
</dbReference>
<accession>A0A4Q1BPS7</accession>
<evidence type="ECO:0000256" key="4">
    <source>
        <dbReference type="ARBA" id="ARBA00022741"/>
    </source>
</evidence>
<dbReference type="InterPro" id="IPR003593">
    <property type="entry name" value="AAA+_ATPase"/>
</dbReference>
<dbReference type="PROSITE" id="PS50893">
    <property type="entry name" value="ABC_TRANSPORTER_2"/>
    <property type="match status" value="2"/>
</dbReference>
<dbReference type="OrthoDB" id="6500128at2759"/>
<feature type="domain" description="ABC transporter" evidence="10">
    <location>
        <begin position="385"/>
        <end position="630"/>
    </location>
</feature>
<protein>
    <submittedName>
        <fullName evidence="12">ATP-binding cassette, subfamily B (MDR/TAP), member 1</fullName>
    </submittedName>
</protein>
<feature type="domain" description="ABC transporter" evidence="10">
    <location>
        <begin position="1005"/>
        <end position="1245"/>
    </location>
</feature>
<dbReference type="STRING" id="5217.A0A4Q1BPS7"/>
<dbReference type="InterPro" id="IPR027417">
    <property type="entry name" value="P-loop_NTPase"/>
</dbReference>
<dbReference type="EMBL" id="SDIL01000026">
    <property type="protein sequence ID" value="RXK39840.1"/>
    <property type="molecule type" value="Genomic_DNA"/>
</dbReference>
<dbReference type="GO" id="GO:0005743">
    <property type="term" value="C:mitochondrial inner membrane"/>
    <property type="evidence" value="ECO:0007669"/>
    <property type="project" value="TreeGrafter"/>
</dbReference>
<dbReference type="PANTHER" id="PTHR43394">
    <property type="entry name" value="ATP-DEPENDENT PERMEASE MDL1, MITOCHONDRIAL"/>
    <property type="match status" value="1"/>
</dbReference>
<feature type="domain" description="ABC transmembrane type-1" evidence="11">
    <location>
        <begin position="43"/>
        <end position="350"/>
    </location>
</feature>